<dbReference type="EMBL" id="OR769218">
    <property type="protein sequence ID" value="WQJ54311.1"/>
    <property type="molecule type" value="Genomic_DNA"/>
</dbReference>
<accession>A0ABZ0Z6J0</accession>
<dbReference type="PANTHER" id="PTHR21075:SF0">
    <property type="entry name" value="ANAEROBIC RIBONUCLEOSIDE-TRIPHOSPHATE REDUCTASE"/>
    <property type="match status" value="1"/>
</dbReference>
<dbReference type="Pfam" id="PF13597">
    <property type="entry name" value="NRDD"/>
    <property type="match status" value="1"/>
</dbReference>
<organism evidence="1 2">
    <name type="scientific">phage Lak_Megaphage_RVC_AP1_GC26</name>
    <dbReference type="NCBI Taxonomy" id="3109224"/>
    <lineage>
        <taxon>Viruses</taxon>
        <taxon>Duplodnaviria</taxon>
        <taxon>Heunggongvirae</taxon>
        <taxon>Uroviricota</taxon>
        <taxon>Caudoviricetes</taxon>
        <taxon>Caudoviricetes code 15 clade</taxon>
    </lineage>
</organism>
<proteinExistence type="predicted"/>
<evidence type="ECO:0000313" key="1">
    <source>
        <dbReference type="EMBL" id="WQJ54311.1"/>
    </source>
</evidence>
<sequence>MYDAGLLPVYKAGFINLNKQYLTIGLNGLNQMAEFLGITCNINPHYEKLCQTIFGYIKKKNQEAAGTFNGHKLTFNTECVPAESLAIKNYNWDKEDGYWVSDDTNLYASYIFKPNDKSLSIFDKITLHGRDYIGDFLDGGSAAHLNLSEHLSKKQIKHIMQFAAQVGCQYWTFNVPNCKCEDCGYISKTPFDTCPKCGSVHISLYDRIIGYLTKISNWSDGRQQEQKTRVYLNSENI</sequence>
<reference evidence="1 2" key="1">
    <citation type="submission" date="2023-11" db="EMBL/GenBank/DDBJ databases">
        <authorList>
            <person name="Cook R."/>
            <person name="Crisci M."/>
            <person name="Pye H."/>
            <person name="Adriaenssens E."/>
            <person name="Santini J."/>
        </authorList>
    </citation>
    <scope>NUCLEOTIDE SEQUENCE [LARGE SCALE GENOMIC DNA]</scope>
    <source>
        <strain evidence="1">Lak_Megaphage_RVC_AP1_GC26</strain>
    </source>
</reference>
<dbReference type="SUPFAM" id="SSF51998">
    <property type="entry name" value="PFL-like glycyl radical enzymes"/>
    <property type="match status" value="1"/>
</dbReference>
<dbReference type="PANTHER" id="PTHR21075">
    <property type="entry name" value="ANAEROBIC RIBONUCLEOSIDE-TRIPHOSPHATE REDUCTASE"/>
    <property type="match status" value="1"/>
</dbReference>
<keyword evidence="2" id="KW-1185">Reference proteome</keyword>
<dbReference type="Gene3D" id="3.20.70.20">
    <property type="match status" value="1"/>
</dbReference>
<protein>
    <submittedName>
        <fullName evidence="1">NrdD-like anaerobic ribonucleotide reductase large subunit</fullName>
    </submittedName>
</protein>
<evidence type="ECO:0000313" key="2">
    <source>
        <dbReference type="Proteomes" id="UP001346559"/>
    </source>
</evidence>
<dbReference type="Proteomes" id="UP001346559">
    <property type="component" value="Segment"/>
</dbReference>
<dbReference type="InterPro" id="IPR012833">
    <property type="entry name" value="NrdD"/>
</dbReference>
<name>A0ABZ0Z6J0_9CAUD</name>